<dbReference type="Proteomes" id="UP000257648">
    <property type="component" value="Segment"/>
</dbReference>
<dbReference type="EMBL" id="MH412654">
    <property type="protein sequence ID" value="AXQ70496.1"/>
    <property type="molecule type" value="Genomic_DNA"/>
</dbReference>
<keyword evidence="2" id="KW-1185">Reference proteome</keyword>
<dbReference type="RefSeq" id="YP_009810855.1">
    <property type="nucleotide sequence ID" value="NC_048049.1"/>
</dbReference>
<evidence type="ECO:0000313" key="2">
    <source>
        <dbReference type="Proteomes" id="UP000257648"/>
    </source>
</evidence>
<sequence length="42" mass="4831">MIAIGVIHNHAHQMIEMDVHAYVRQYCKKNPEVCKSYVDNGS</sequence>
<evidence type="ECO:0000313" key="1">
    <source>
        <dbReference type="EMBL" id="AXQ70496.1"/>
    </source>
</evidence>
<protein>
    <submittedName>
        <fullName evidence="1">Uncharacterized protein</fullName>
    </submittedName>
</protein>
<organism evidence="1 2">
    <name type="scientific">Synechococcus phage S-T4</name>
    <dbReference type="NCBI Taxonomy" id="2268578"/>
    <lineage>
        <taxon>Viruses</taxon>
        <taxon>Duplodnaviria</taxon>
        <taxon>Heunggongvirae</taxon>
        <taxon>Uroviricota</taxon>
        <taxon>Caudoviricetes</taxon>
        <taxon>Pantevenvirales</taxon>
        <taxon>Kyanoviridae</taxon>
        <taxon>Tamkungvirus</taxon>
        <taxon>Tamkungvirus ST4</taxon>
    </lineage>
</organism>
<proteinExistence type="predicted"/>
<dbReference type="GeneID" id="55001877"/>
<reference evidence="2" key="1">
    <citation type="submission" date="2018-05" db="EMBL/GenBank/DDBJ databases">
        <authorList>
            <person name="You S."/>
        </authorList>
    </citation>
    <scope>NUCLEOTIDE SEQUENCE [LARGE SCALE GENOMIC DNA]</scope>
</reference>
<accession>A0A385EFK5</accession>
<name>A0A385EFK5_9CAUD</name>
<dbReference type="KEGG" id="vg:55001877"/>